<evidence type="ECO:0000256" key="5">
    <source>
        <dbReference type="ARBA" id="ARBA00023295"/>
    </source>
</evidence>
<dbReference type="InterPro" id="IPR050347">
    <property type="entry name" value="Bact_Beta-galactosidase"/>
</dbReference>
<dbReference type="PANTHER" id="PTHR46323">
    <property type="entry name" value="BETA-GALACTOSIDASE"/>
    <property type="match status" value="1"/>
</dbReference>
<dbReference type="PROSITE" id="PS51257">
    <property type="entry name" value="PROKAR_LIPOPROTEIN"/>
    <property type="match status" value="1"/>
</dbReference>
<evidence type="ECO:0000259" key="9">
    <source>
        <dbReference type="Pfam" id="PF02837"/>
    </source>
</evidence>
<evidence type="ECO:0000256" key="4">
    <source>
        <dbReference type="ARBA" id="ARBA00022801"/>
    </source>
</evidence>
<feature type="domain" description="Glycoside hydrolase family 2 catalytic" evidence="8">
    <location>
        <begin position="337"/>
        <end position="482"/>
    </location>
</feature>
<dbReference type="EMBL" id="CP046401">
    <property type="protein sequence ID" value="QGY44279.1"/>
    <property type="molecule type" value="Genomic_DNA"/>
</dbReference>
<dbReference type="PANTHER" id="PTHR46323:SF2">
    <property type="entry name" value="BETA-GALACTOSIDASE"/>
    <property type="match status" value="1"/>
</dbReference>
<dbReference type="GO" id="GO:0009341">
    <property type="term" value="C:beta-galactosidase complex"/>
    <property type="evidence" value="ECO:0007669"/>
    <property type="project" value="TreeGrafter"/>
</dbReference>
<comment type="similarity">
    <text evidence="2">Belongs to the glycosyl hydrolase 2 family.</text>
</comment>
<evidence type="ECO:0000313" key="11">
    <source>
        <dbReference type="Proteomes" id="UP000428260"/>
    </source>
</evidence>
<evidence type="ECO:0000256" key="3">
    <source>
        <dbReference type="ARBA" id="ARBA00012756"/>
    </source>
</evidence>
<dbReference type="InterPro" id="IPR006104">
    <property type="entry name" value="Glyco_hydro_2_N"/>
</dbReference>
<feature type="signal peptide" evidence="6">
    <location>
        <begin position="1"/>
        <end position="20"/>
    </location>
</feature>
<dbReference type="InterPro" id="IPR036156">
    <property type="entry name" value="Beta-gal/glucu_dom_sf"/>
</dbReference>
<dbReference type="Gene3D" id="2.60.40.10">
    <property type="entry name" value="Immunoglobulins"/>
    <property type="match status" value="1"/>
</dbReference>
<dbReference type="Gene3D" id="3.20.20.80">
    <property type="entry name" value="Glycosidases"/>
    <property type="match status" value="1"/>
</dbReference>
<dbReference type="SUPFAM" id="SSF49303">
    <property type="entry name" value="beta-Galactosidase/glucuronidase domain"/>
    <property type="match status" value="1"/>
</dbReference>
<sequence length="943" mass="107505">MRLAQIFLILTLVFALFSCSENPIETIDLSGEWQFQMDPDDRGERENWFEKDFSETVQLPGSMVENGKGYDVALKTKWTGSILQPDWFQDPNYAPYEDSLDIKFPFWLQPEKKYTGAAWYNKKITIPENWIERTVFLNLERVHWQSAIWINSKKVDKQNSLATPHIYNISSFLKTGENVISICIDNRTKDIDVGENSHSISDHTQSNWNGIVGNVSLQSKRKTYIENIEVYPDIHKKTATIKLNVFNASVENLSVKAFVSARLKNTGQNIEKKIFDFGIVPGQNILKMIFDLGEDAQLWDEFHPNVYELTVSLKNKQLLDKKTVDFGLREFGNNGRRFEINGRPVFLRGTLECAIFPKTGYPPTRIAPWEKVFTAVKNHGLNHVRFHSWCPPEAAFEAADKMGIYLQVECSSWANQSTQLGSGFPVDDFIWEESRHIVQEYGNHPSFVMMAYGNEPGGPRYSEFLSEFVNYWKGKDDRRVYTGASGWPALQENDFHVLPQPRIQGWGEELNSIINSQRPSTDFDWSDRLPDDGIPVVSHEIGQWCVYPNFKEIEKYSGVLKPKNFELFRESLNAHHMGELADSFLLASGKLQALCYKADIEAALRTPGFAGFQLLDLHDFPGQGTALVGILDPFWEEKGYISPEEYRRFCNTTVPLARLEKRIFTEGEILNATIEVAHFGEQAFENINPLWELKEKENTIAEGTLGGQKIPLGNTTQLGQVQVQFQKENRPRKLTLEVTIGDFVNSWGIWVYPENNSAQNESVKVVEKLDKTTVQYLKDGGKVLLSLGQGKTTPDMGGNIGVGFSSIFWNTAWTNNQKPHTLGILCNPEHPALELFPTEFYSSWQWQDAMSHADAIQLDSFPKDLKPIVRIVDNWVTNRRLALIFETKVGEGSLLISGADIVNNLENRPEARQLRISLLNYTKSDKFNPAIQLPEKQIKAILK</sequence>
<feature type="domain" description="Glycoside hydrolase family 2 immunoglobulin-like beta-sandwich" evidence="7">
    <location>
        <begin position="223"/>
        <end position="329"/>
    </location>
</feature>
<evidence type="ECO:0000259" key="7">
    <source>
        <dbReference type="Pfam" id="PF00703"/>
    </source>
</evidence>
<evidence type="ECO:0000256" key="2">
    <source>
        <dbReference type="ARBA" id="ARBA00007401"/>
    </source>
</evidence>
<dbReference type="Proteomes" id="UP000428260">
    <property type="component" value="Chromosome"/>
</dbReference>
<dbReference type="InterPro" id="IPR013783">
    <property type="entry name" value="Ig-like_fold"/>
</dbReference>
<dbReference type="InterPro" id="IPR006103">
    <property type="entry name" value="Glyco_hydro_2_cat"/>
</dbReference>
<evidence type="ECO:0000259" key="8">
    <source>
        <dbReference type="Pfam" id="PF02836"/>
    </source>
</evidence>
<evidence type="ECO:0000256" key="1">
    <source>
        <dbReference type="ARBA" id="ARBA00001412"/>
    </source>
</evidence>
<dbReference type="InterPro" id="IPR008979">
    <property type="entry name" value="Galactose-bd-like_sf"/>
</dbReference>
<dbReference type="AlphaFoldDB" id="A0A6I6JSS0"/>
<organism evidence="10 11">
    <name type="scientific">Maribellus comscasis</name>
    <dbReference type="NCBI Taxonomy" id="2681766"/>
    <lineage>
        <taxon>Bacteria</taxon>
        <taxon>Pseudomonadati</taxon>
        <taxon>Bacteroidota</taxon>
        <taxon>Bacteroidia</taxon>
        <taxon>Marinilabiliales</taxon>
        <taxon>Prolixibacteraceae</taxon>
        <taxon>Maribellus</taxon>
    </lineage>
</organism>
<dbReference type="Pfam" id="PF02836">
    <property type="entry name" value="Glyco_hydro_2_C"/>
    <property type="match status" value="1"/>
</dbReference>
<dbReference type="Gene3D" id="2.60.120.260">
    <property type="entry name" value="Galactose-binding domain-like"/>
    <property type="match status" value="1"/>
</dbReference>
<dbReference type="Pfam" id="PF00703">
    <property type="entry name" value="Glyco_hydro_2"/>
    <property type="match status" value="1"/>
</dbReference>
<dbReference type="Pfam" id="PF02837">
    <property type="entry name" value="Glyco_hydro_2_N"/>
    <property type="match status" value="1"/>
</dbReference>
<dbReference type="InterPro" id="IPR006102">
    <property type="entry name" value="Ig-like_GH2"/>
</dbReference>
<name>A0A6I6JSS0_9BACT</name>
<reference evidence="10 11" key="1">
    <citation type="submission" date="2019-11" db="EMBL/GenBank/DDBJ databases">
        <authorList>
            <person name="Zheng R.K."/>
            <person name="Sun C.M."/>
        </authorList>
    </citation>
    <scope>NUCLEOTIDE SEQUENCE [LARGE SCALE GENOMIC DNA]</scope>
    <source>
        <strain evidence="10 11">WC007</strain>
    </source>
</reference>
<comment type="catalytic activity">
    <reaction evidence="1">
        <text>Hydrolysis of terminal non-reducing beta-D-galactose residues in beta-D-galactosides.</text>
        <dbReference type="EC" id="3.2.1.23"/>
    </reaction>
</comment>
<feature type="domain" description="Glycosyl hydrolases family 2 sugar binding" evidence="9">
    <location>
        <begin position="29"/>
        <end position="219"/>
    </location>
</feature>
<dbReference type="GO" id="GO:0004565">
    <property type="term" value="F:beta-galactosidase activity"/>
    <property type="evidence" value="ECO:0007669"/>
    <property type="project" value="UniProtKB-EC"/>
</dbReference>
<dbReference type="SUPFAM" id="SSF51445">
    <property type="entry name" value="(Trans)glycosidases"/>
    <property type="match status" value="1"/>
</dbReference>
<dbReference type="SUPFAM" id="SSF49785">
    <property type="entry name" value="Galactose-binding domain-like"/>
    <property type="match status" value="1"/>
</dbReference>
<evidence type="ECO:0000256" key="6">
    <source>
        <dbReference type="SAM" id="SignalP"/>
    </source>
</evidence>
<dbReference type="KEGG" id="mcos:GM418_11615"/>
<protein>
    <recommendedName>
        <fullName evidence="3">beta-galactosidase</fullName>
        <ecNumber evidence="3">3.2.1.23</ecNumber>
    </recommendedName>
</protein>
<gene>
    <name evidence="10" type="ORF">GM418_11615</name>
</gene>
<feature type="chain" id="PRO_5026198712" description="beta-galactosidase" evidence="6">
    <location>
        <begin position="21"/>
        <end position="943"/>
    </location>
</feature>
<keyword evidence="6" id="KW-0732">Signal</keyword>
<accession>A0A6I6JSS0</accession>
<dbReference type="InterPro" id="IPR017853">
    <property type="entry name" value="GH"/>
</dbReference>
<proteinExistence type="inferred from homology"/>
<keyword evidence="11" id="KW-1185">Reference proteome</keyword>
<keyword evidence="4" id="KW-0378">Hydrolase</keyword>
<evidence type="ECO:0000313" key="10">
    <source>
        <dbReference type="EMBL" id="QGY44279.1"/>
    </source>
</evidence>
<dbReference type="RefSeq" id="WP_158866213.1">
    <property type="nucleotide sequence ID" value="NZ_CP046401.1"/>
</dbReference>
<dbReference type="EC" id="3.2.1.23" evidence="3"/>
<keyword evidence="5" id="KW-0326">Glycosidase</keyword>
<dbReference type="GO" id="GO:0005990">
    <property type="term" value="P:lactose catabolic process"/>
    <property type="evidence" value="ECO:0007669"/>
    <property type="project" value="TreeGrafter"/>
</dbReference>